<dbReference type="EMBL" id="AP012029">
    <property type="protein sequence ID" value="BAJ64199.1"/>
    <property type="molecule type" value="Genomic_DNA"/>
</dbReference>
<name>E8MXW8_ANATU</name>
<protein>
    <submittedName>
        <fullName evidence="1">Uncharacterized protein</fullName>
    </submittedName>
</protein>
<sequence>MQNSVLVFDLERLDELRREAERYCDARLWEMLADGYEFYGLLSTASACRRRAEHYKRQQEVIHEADTGMPA</sequence>
<dbReference type="AlphaFoldDB" id="E8MXW8"/>
<gene>
    <name evidence="1" type="ordered locus">ANT_21730</name>
</gene>
<dbReference type="RefSeq" id="WP_013560569.1">
    <property type="nucleotide sequence ID" value="NC_014960.1"/>
</dbReference>
<keyword evidence="2" id="KW-1185">Reference proteome</keyword>
<reference evidence="1 2" key="1">
    <citation type="submission" date="2010-12" db="EMBL/GenBank/DDBJ databases">
        <title>Whole genome sequence of Anaerolinea thermophila UNI-1.</title>
        <authorList>
            <person name="Narita-Yamada S."/>
            <person name="Kishi E."/>
            <person name="Watanabe Y."/>
            <person name="Takasaki K."/>
            <person name="Ankai A."/>
            <person name="Oguchi A."/>
            <person name="Fukui S."/>
            <person name="Takahashi M."/>
            <person name="Yashiro I."/>
            <person name="Hosoyama A."/>
            <person name="Sekiguchi Y."/>
            <person name="Hanada S."/>
            <person name="Fujita N."/>
        </authorList>
    </citation>
    <scope>NUCLEOTIDE SEQUENCE [LARGE SCALE GENOMIC DNA]</scope>
    <source>
        <strain evidence="2">DSM 14523 / JCM 11388 / NBRC 100420 / UNI-1</strain>
    </source>
</reference>
<evidence type="ECO:0000313" key="1">
    <source>
        <dbReference type="EMBL" id="BAJ64199.1"/>
    </source>
</evidence>
<dbReference type="STRING" id="926569.ANT_21730"/>
<dbReference type="Proteomes" id="UP000008922">
    <property type="component" value="Chromosome"/>
</dbReference>
<evidence type="ECO:0000313" key="2">
    <source>
        <dbReference type="Proteomes" id="UP000008922"/>
    </source>
</evidence>
<accession>E8MXW8</accession>
<proteinExistence type="predicted"/>
<organism evidence="1 2">
    <name type="scientific">Anaerolinea thermophila (strain DSM 14523 / JCM 11388 / NBRC 100420 / UNI-1)</name>
    <dbReference type="NCBI Taxonomy" id="926569"/>
    <lineage>
        <taxon>Bacteria</taxon>
        <taxon>Bacillati</taxon>
        <taxon>Chloroflexota</taxon>
        <taxon>Anaerolineae</taxon>
        <taxon>Anaerolineales</taxon>
        <taxon>Anaerolineaceae</taxon>
        <taxon>Anaerolinea</taxon>
    </lineage>
</organism>
<dbReference type="HOGENOM" id="CLU_2731161_0_0_0"/>
<dbReference type="InParanoid" id="E8MXW8"/>
<dbReference type="KEGG" id="atm:ANT_21730"/>